<evidence type="ECO:0000259" key="3">
    <source>
        <dbReference type="PROSITE" id="PS51034"/>
    </source>
</evidence>
<organism evidence="4">
    <name type="scientific">Photinus pyralis</name>
    <name type="common">Common eastern firefly</name>
    <name type="synonym">Lampyris pyralis</name>
    <dbReference type="NCBI Taxonomy" id="7054"/>
    <lineage>
        <taxon>Eukaryota</taxon>
        <taxon>Metazoa</taxon>
        <taxon>Ecdysozoa</taxon>
        <taxon>Arthropoda</taxon>
        <taxon>Hexapoda</taxon>
        <taxon>Insecta</taxon>
        <taxon>Pterygota</taxon>
        <taxon>Neoptera</taxon>
        <taxon>Endopterygota</taxon>
        <taxon>Coleoptera</taxon>
        <taxon>Polyphaga</taxon>
        <taxon>Elateriformia</taxon>
        <taxon>Elateroidea</taxon>
        <taxon>Lampyridae</taxon>
        <taxon>Lampyrinae</taxon>
        <taxon>Photinus</taxon>
    </lineage>
</organism>
<dbReference type="PANTHER" id="PTHR46560:SF5">
    <property type="entry name" value="CYPHER, ISOFORM B"/>
    <property type="match status" value="1"/>
</dbReference>
<dbReference type="PROSITE" id="PS51034">
    <property type="entry name" value="ZP_2"/>
    <property type="match status" value="1"/>
</dbReference>
<keyword evidence="2" id="KW-1133">Transmembrane helix</keyword>
<proteinExistence type="predicted"/>
<dbReference type="Pfam" id="PF25057">
    <property type="entry name" value="CUT_N"/>
    <property type="match status" value="1"/>
</dbReference>
<feature type="region of interest" description="Disordered" evidence="1">
    <location>
        <begin position="157"/>
        <end position="177"/>
    </location>
</feature>
<evidence type="ECO:0000256" key="1">
    <source>
        <dbReference type="SAM" id="MobiDB-lite"/>
    </source>
</evidence>
<name>A0A1Y1N8Q4_PHOPY</name>
<keyword evidence="2" id="KW-0812">Transmembrane</keyword>
<keyword evidence="2" id="KW-0472">Membrane</keyword>
<dbReference type="InterPro" id="IPR056953">
    <property type="entry name" value="CUT_N"/>
</dbReference>
<dbReference type="InterPro" id="IPR001507">
    <property type="entry name" value="ZP_dom"/>
</dbReference>
<protein>
    <recommendedName>
        <fullName evidence="3">ZP domain-containing protein</fullName>
    </recommendedName>
</protein>
<dbReference type="AlphaFoldDB" id="A0A1Y1N8Q4"/>
<sequence length="463" mass="51425">MEELLIITTIVASSVAHAAFAPNLYHPKVSIVNKIVDVNASCDLKHFNITILMEQPFKGLLFAKDFSHECHATETNNSFSLHLPTSGCGIRLSSKTNDEHESVYYMATLVVQQDRYLQQATDLEYTVKCLLQENLMSVKSKPMLDAVKKLMGQKKTTRTGRMKNLAEKSKESTTSFENENDLIEALSATKAWMEIIPEEDNDHPGILQVGEPALLIIKSTLPVGIGWKIIDCVAHDGLGDSSQKLLDQHGCPLDELLLPEPLMGPPKSIALMRHQELISKFAAFKFPDRDRLHLSCGLQLCRGSCETVDCKSSLANESEMRLARELSQDGDGEILDRFEVFNSVEVIAPSIELEEFRNDNNRNNVDDVFKSLGRLPGDKTFCVSSDKMAITFALLGLIFLFAVIVAIGALMRARRSGSSFSHYSKSLFSSSSGGSRFGSSKMLLHENPLMLQPYRGVPYGRVF</sequence>
<dbReference type="PANTHER" id="PTHR46560">
    <property type="entry name" value="CYPHER, ISOFORM B"/>
    <property type="match status" value="1"/>
</dbReference>
<dbReference type="EMBL" id="GEZM01009877">
    <property type="protein sequence ID" value="JAV94253.1"/>
    <property type="molecule type" value="Transcribed_RNA"/>
</dbReference>
<reference evidence="4" key="1">
    <citation type="journal article" date="2016" name="Sci. Rep.">
        <title>Molecular characterization of firefly nuptial gifts: a multi-omics approach sheds light on postcopulatory sexual selection.</title>
        <authorList>
            <person name="Al-Wathiqui N."/>
            <person name="Fallon T.R."/>
            <person name="South A."/>
            <person name="Weng J.K."/>
            <person name="Lewis S.M."/>
        </authorList>
    </citation>
    <scope>NUCLEOTIDE SEQUENCE</scope>
</reference>
<feature type="transmembrane region" description="Helical" evidence="2">
    <location>
        <begin position="388"/>
        <end position="411"/>
    </location>
</feature>
<evidence type="ECO:0000313" key="4">
    <source>
        <dbReference type="EMBL" id="JAV94253.1"/>
    </source>
</evidence>
<dbReference type="SMART" id="SM00241">
    <property type="entry name" value="ZP"/>
    <property type="match status" value="1"/>
</dbReference>
<feature type="domain" description="ZP" evidence="3">
    <location>
        <begin position="41"/>
        <end position="317"/>
    </location>
</feature>
<evidence type="ECO:0000256" key="2">
    <source>
        <dbReference type="SAM" id="Phobius"/>
    </source>
</evidence>
<accession>A0A1Y1N8Q4</accession>